<reference evidence="1 2" key="1">
    <citation type="submission" date="2021-08" db="EMBL/GenBank/DDBJ databases">
        <authorList>
            <person name="Peeters C."/>
        </authorList>
    </citation>
    <scope>NUCLEOTIDE SEQUENCE [LARGE SCALE GENOMIC DNA]</scope>
    <source>
        <strain evidence="1 2">LMG 21510</strain>
    </source>
</reference>
<name>A0ABN7Y016_9BURK</name>
<dbReference type="EMBL" id="CAJZAH010000001">
    <property type="protein sequence ID" value="CAG9165252.1"/>
    <property type="molecule type" value="Genomic_DNA"/>
</dbReference>
<dbReference type="Proteomes" id="UP000721236">
    <property type="component" value="Unassembled WGS sequence"/>
</dbReference>
<gene>
    <name evidence="1" type="ORF">LMG21510_00001</name>
</gene>
<sequence length="50" mass="5599">MHRLDLAEAIIDGIPFAHLLLFALVEQSERADQRIGIGRDLPKDGDIVFL</sequence>
<evidence type="ECO:0000313" key="1">
    <source>
        <dbReference type="EMBL" id="CAG9165252.1"/>
    </source>
</evidence>
<keyword evidence="2" id="KW-1185">Reference proteome</keyword>
<protein>
    <submittedName>
        <fullName evidence="1">Uncharacterized protein</fullName>
    </submittedName>
</protein>
<accession>A0ABN7Y016</accession>
<comment type="caution">
    <text evidence="1">The sequence shown here is derived from an EMBL/GenBank/DDBJ whole genome shotgun (WGS) entry which is preliminary data.</text>
</comment>
<evidence type="ECO:0000313" key="2">
    <source>
        <dbReference type="Proteomes" id="UP000721236"/>
    </source>
</evidence>
<proteinExistence type="predicted"/>
<organism evidence="1 2">
    <name type="scientific">Cupriavidus respiraculi</name>
    <dbReference type="NCBI Taxonomy" id="195930"/>
    <lineage>
        <taxon>Bacteria</taxon>
        <taxon>Pseudomonadati</taxon>
        <taxon>Pseudomonadota</taxon>
        <taxon>Betaproteobacteria</taxon>
        <taxon>Burkholderiales</taxon>
        <taxon>Burkholderiaceae</taxon>
        <taxon>Cupriavidus</taxon>
    </lineage>
</organism>